<reference evidence="1 2" key="1">
    <citation type="journal article" date="2018" name="BMC Genomics">
        <title>Genomic comparison of Trypanosoma conorhini and Trypanosoma rangeli to Trypanosoma cruzi strains of high and low virulence.</title>
        <authorList>
            <person name="Bradwell K.R."/>
            <person name="Koparde V.N."/>
            <person name="Matveyev A.V."/>
            <person name="Serrano M.G."/>
            <person name="Alves J.M."/>
            <person name="Parikh H."/>
            <person name="Huang B."/>
            <person name="Lee V."/>
            <person name="Espinosa-Alvarez O."/>
            <person name="Ortiz P.A."/>
            <person name="Costa-Martins A.G."/>
            <person name="Teixeira M.M."/>
            <person name="Buck G.A."/>
        </authorList>
    </citation>
    <scope>NUCLEOTIDE SEQUENCE [LARGE SCALE GENOMIC DNA]</scope>
    <source>
        <strain evidence="1 2">025E</strain>
    </source>
</reference>
<evidence type="ECO:0000313" key="1">
    <source>
        <dbReference type="EMBL" id="RNF22233.1"/>
    </source>
</evidence>
<accession>A0A3R7NRE2</accession>
<dbReference type="EMBL" id="MKKU01000141">
    <property type="protein sequence ID" value="RNF22233.1"/>
    <property type="molecule type" value="Genomic_DNA"/>
</dbReference>
<protein>
    <submittedName>
        <fullName evidence="1">Putative vesicle-fusing ATPase</fullName>
    </submittedName>
</protein>
<keyword evidence="2" id="KW-1185">Reference proteome</keyword>
<comment type="caution">
    <text evidence="1">The sequence shown here is derived from an EMBL/GenBank/DDBJ whole genome shotgun (WGS) entry which is preliminary data.</text>
</comment>
<organism evidence="1 2">
    <name type="scientific">Trypanosoma conorhini</name>
    <dbReference type="NCBI Taxonomy" id="83891"/>
    <lineage>
        <taxon>Eukaryota</taxon>
        <taxon>Discoba</taxon>
        <taxon>Euglenozoa</taxon>
        <taxon>Kinetoplastea</taxon>
        <taxon>Metakinetoplastina</taxon>
        <taxon>Trypanosomatida</taxon>
        <taxon>Trypanosomatidae</taxon>
        <taxon>Trypanosoma</taxon>
    </lineage>
</organism>
<evidence type="ECO:0000313" key="2">
    <source>
        <dbReference type="Proteomes" id="UP000284403"/>
    </source>
</evidence>
<dbReference type="AlphaFoldDB" id="A0A3R7NRE2"/>
<gene>
    <name evidence="1" type="ORF">Tco025E_03165</name>
</gene>
<dbReference type="OrthoDB" id="444540at2759"/>
<dbReference type="GeneID" id="40316776"/>
<sequence length="532" mass="59605">MMFDAAAESLMRDPQYLLRLYHKAIQTLVKCEASSFLRSLSSSFIQTDARYRVRSRMHAVELWPLKGVLRQIFPANTLSDRELLIIIAMLPLEEYGESGVANGSDDIRVSPVMLLLRLRQMCPVQASLLLEMSRCMDARPQLPHPCDSACGKALARCAAEGGREACILERATVLDFLTESYGMTLSEAFCLIEYCSMGLSSASSSSSSTVAVDGAYLYAFLYQRPLPSDVRFSLLMSVFAEAVCDPNRAGPSGTFALLEGLRRLSLKPDLNVKFSEHTSVCIDAGRELSNCFLTRLSFEELCKDLRVGLLLKEVRQLFFYLRGEGHQELVSVHTLLCEFTRHFVPVSKSLFLILEEAVRRYVVKSGGLLALPRLHLALPAGPISIATFISVLRGAGVPEAVSDVELEWLRFKGQDRERLVLLLSGEFPTKREALVRQLFGQLKKLGNLAREQETVELGRVLGLFHPEKVEGALMGGEEDWRHVMKQCFGEKTSTMLTCDHFLYFWRAVSAACSDDSVFTMILWRSFNMHSSH</sequence>
<dbReference type="Proteomes" id="UP000284403">
    <property type="component" value="Unassembled WGS sequence"/>
</dbReference>
<dbReference type="RefSeq" id="XP_029229781.1">
    <property type="nucleotide sequence ID" value="XM_029370087.1"/>
</dbReference>
<proteinExistence type="predicted"/>
<name>A0A3R7NRE2_9TRYP</name>